<dbReference type="STRING" id="748727.CLJU_c12760"/>
<evidence type="ECO:0000313" key="1">
    <source>
        <dbReference type="EMBL" id="ADK14344.1"/>
    </source>
</evidence>
<organism evidence="1 2">
    <name type="scientific">Clostridium ljungdahlii (strain ATCC 55383 / DSM 13528 / PETC)</name>
    <dbReference type="NCBI Taxonomy" id="748727"/>
    <lineage>
        <taxon>Bacteria</taxon>
        <taxon>Bacillati</taxon>
        <taxon>Bacillota</taxon>
        <taxon>Clostridia</taxon>
        <taxon>Eubacteriales</taxon>
        <taxon>Clostridiaceae</taxon>
        <taxon>Clostridium</taxon>
    </lineage>
</organism>
<proteinExistence type="predicted"/>
<sequence length="34" mass="3840">MKNTTKKDYSISVCNFVLNLKGGNEHEIDGKNLE</sequence>
<gene>
    <name evidence="1" type="ordered locus">CLJU_c12760</name>
</gene>
<dbReference type="Proteomes" id="UP000001656">
    <property type="component" value="Chromosome"/>
</dbReference>
<protein>
    <submittedName>
        <fullName evidence="1">Uncharacterized protein</fullName>
    </submittedName>
</protein>
<accession>D8GRZ1</accession>
<dbReference type="KEGG" id="clj:CLJU_c12760"/>
<dbReference type="EMBL" id="CP001666">
    <property type="protein sequence ID" value="ADK14344.1"/>
    <property type="molecule type" value="Genomic_DNA"/>
</dbReference>
<reference evidence="1 2" key="1">
    <citation type="journal article" date="2010" name="Proc. Natl. Acad. Sci. U.S.A.">
        <title>Clostridium ljungdahlii represents a microbial production platform based on syngas.</title>
        <authorList>
            <person name="Kopke M."/>
            <person name="Held C."/>
            <person name="Hujer S."/>
            <person name="Liesegang H."/>
            <person name="Wiezer A."/>
            <person name="Wollherr A."/>
            <person name="Ehrenreich A."/>
            <person name="Liebl W."/>
            <person name="Gottschalk G."/>
            <person name="Durre P."/>
        </authorList>
    </citation>
    <scope>NUCLEOTIDE SEQUENCE [LARGE SCALE GENOMIC DNA]</scope>
    <source>
        <strain evidence="2">ATCC 55383 / DSM 13528 / PETC</strain>
    </source>
</reference>
<dbReference type="HOGENOM" id="CLU_3373014_0_0_9"/>
<dbReference type="AlphaFoldDB" id="D8GRZ1"/>
<evidence type="ECO:0000313" key="2">
    <source>
        <dbReference type="Proteomes" id="UP000001656"/>
    </source>
</evidence>
<name>D8GRZ1_CLOLD</name>